<name>A0ABU9DDR7_9BACL</name>
<dbReference type="RefSeq" id="WP_341414048.1">
    <property type="nucleotide sequence ID" value="NZ_JBBPCC010000001.1"/>
</dbReference>
<comment type="caution">
    <text evidence="14">The sequence shown here is derived from an EMBL/GenBank/DDBJ whole genome shotgun (WGS) entry which is preliminary data.</text>
</comment>
<feature type="domain" description="Peptidase M50" evidence="13">
    <location>
        <begin position="61"/>
        <end position="134"/>
    </location>
</feature>
<keyword evidence="11 12" id="KW-0472">Membrane</keyword>
<comment type="similarity">
    <text evidence="3">Belongs to the peptidase M50B family.</text>
</comment>
<keyword evidence="9 12" id="KW-1133">Transmembrane helix</keyword>
<reference evidence="14 15" key="1">
    <citation type="submission" date="2024-04" db="EMBL/GenBank/DDBJ databases">
        <title>draft genome sequnece of Paenibacillus filicis.</title>
        <authorList>
            <person name="Kim D.-U."/>
        </authorList>
    </citation>
    <scope>NUCLEOTIDE SEQUENCE [LARGE SCALE GENOMIC DNA]</scope>
    <source>
        <strain evidence="14 15">KACC14197</strain>
    </source>
</reference>
<keyword evidence="6" id="KW-0479">Metal-binding</keyword>
<dbReference type="CDD" id="cd06160">
    <property type="entry name" value="S2P-M50_like_2"/>
    <property type="match status" value="1"/>
</dbReference>
<dbReference type="EMBL" id="JBBPCC010000001">
    <property type="protein sequence ID" value="MEK8127010.1"/>
    <property type="molecule type" value="Genomic_DNA"/>
</dbReference>
<feature type="transmembrane region" description="Helical" evidence="12">
    <location>
        <begin position="331"/>
        <end position="352"/>
    </location>
</feature>
<protein>
    <submittedName>
        <fullName evidence="14">Site-2 protease family protein</fullName>
    </submittedName>
</protein>
<accession>A0ABU9DDR7</accession>
<feature type="transmembrane region" description="Helical" evidence="12">
    <location>
        <begin position="143"/>
        <end position="163"/>
    </location>
</feature>
<evidence type="ECO:0000256" key="10">
    <source>
        <dbReference type="ARBA" id="ARBA00023049"/>
    </source>
</evidence>
<evidence type="ECO:0000313" key="15">
    <source>
        <dbReference type="Proteomes" id="UP001469365"/>
    </source>
</evidence>
<feature type="transmembrane region" description="Helical" evidence="12">
    <location>
        <begin position="175"/>
        <end position="203"/>
    </location>
</feature>
<feature type="domain" description="Peptidase M50" evidence="13">
    <location>
        <begin position="141"/>
        <end position="174"/>
    </location>
</feature>
<organism evidence="14 15">
    <name type="scientific">Paenibacillus filicis</name>
    <dbReference type="NCBI Taxonomy" id="669464"/>
    <lineage>
        <taxon>Bacteria</taxon>
        <taxon>Bacillati</taxon>
        <taxon>Bacillota</taxon>
        <taxon>Bacilli</taxon>
        <taxon>Bacillales</taxon>
        <taxon>Paenibacillaceae</taxon>
        <taxon>Paenibacillus</taxon>
    </lineage>
</organism>
<dbReference type="Proteomes" id="UP001469365">
    <property type="component" value="Unassembled WGS sequence"/>
</dbReference>
<keyword evidence="7" id="KW-0378">Hydrolase</keyword>
<dbReference type="GO" id="GO:0006508">
    <property type="term" value="P:proteolysis"/>
    <property type="evidence" value="ECO:0007669"/>
    <property type="project" value="UniProtKB-KW"/>
</dbReference>
<evidence type="ECO:0000256" key="5">
    <source>
        <dbReference type="ARBA" id="ARBA00022692"/>
    </source>
</evidence>
<evidence type="ECO:0000256" key="3">
    <source>
        <dbReference type="ARBA" id="ARBA00007931"/>
    </source>
</evidence>
<keyword evidence="15" id="KW-1185">Reference proteome</keyword>
<dbReference type="InterPro" id="IPR008915">
    <property type="entry name" value="Peptidase_M50"/>
</dbReference>
<comment type="cofactor">
    <cofactor evidence="1">
        <name>Zn(2+)</name>
        <dbReference type="ChEBI" id="CHEBI:29105"/>
    </cofactor>
</comment>
<gene>
    <name evidence="14" type="ORF">WMW72_03705</name>
</gene>
<evidence type="ECO:0000256" key="7">
    <source>
        <dbReference type="ARBA" id="ARBA00022801"/>
    </source>
</evidence>
<dbReference type="Pfam" id="PF02163">
    <property type="entry name" value="Peptidase_M50"/>
    <property type="match status" value="2"/>
</dbReference>
<evidence type="ECO:0000256" key="2">
    <source>
        <dbReference type="ARBA" id="ARBA00004141"/>
    </source>
</evidence>
<proteinExistence type="inferred from homology"/>
<keyword evidence="4 14" id="KW-0645">Protease</keyword>
<dbReference type="PANTHER" id="PTHR39188:SF3">
    <property type="entry name" value="STAGE IV SPORULATION PROTEIN FB"/>
    <property type="match status" value="1"/>
</dbReference>
<feature type="transmembrane region" description="Helical" evidence="12">
    <location>
        <begin position="85"/>
        <end position="102"/>
    </location>
</feature>
<evidence type="ECO:0000256" key="11">
    <source>
        <dbReference type="ARBA" id="ARBA00023136"/>
    </source>
</evidence>
<keyword evidence="10" id="KW-0482">Metalloprotease</keyword>
<keyword evidence="8" id="KW-0862">Zinc</keyword>
<evidence type="ECO:0000256" key="8">
    <source>
        <dbReference type="ARBA" id="ARBA00022833"/>
    </source>
</evidence>
<feature type="transmembrane region" description="Helical" evidence="12">
    <location>
        <begin position="12"/>
        <end position="30"/>
    </location>
</feature>
<feature type="transmembrane region" description="Helical" evidence="12">
    <location>
        <begin position="114"/>
        <end position="137"/>
    </location>
</feature>
<evidence type="ECO:0000256" key="9">
    <source>
        <dbReference type="ARBA" id="ARBA00022989"/>
    </source>
</evidence>
<evidence type="ECO:0000259" key="13">
    <source>
        <dbReference type="Pfam" id="PF02163"/>
    </source>
</evidence>
<evidence type="ECO:0000256" key="1">
    <source>
        <dbReference type="ARBA" id="ARBA00001947"/>
    </source>
</evidence>
<evidence type="ECO:0000256" key="12">
    <source>
        <dbReference type="SAM" id="Phobius"/>
    </source>
</evidence>
<evidence type="ECO:0000313" key="14">
    <source>
        <dbReference type="EMBL" id="MEK8127010.1"/>
    </source>
</evidence>
<comment type="subcellular location">
    <subcellularLocation>
        <location evidence="2">Membrane</location>
        <topology evidence="2">Multi-pass membrane protein</topology>
    </subcellularLocation>
</comment>
<sequence>MEQQTKRKKQSPLWYIGAAAMFLLTQLKALLPLLKLGKAGGAIITMAISIWAYAQAFPWQFAVGFVLLIFIHEMGHVWASKIKGLPVSAPVFIPFLGAMINMKRHPRDAATEAYVALGGPLLGTIGAAAVFAAAYIWDSGLLYSLAYTGFFLNLINLLPIHPLDGGRIATAVTRWLWLVGLIGGLVVIVYLKSWLFFIIWAMFAYDLYVKYVKNSKGKQEKRAVSVTFMIAAEPLIQQGYLIPGPEHKRELPFTTYTDLQDETQRVELFWEGLQFHGTVPMTQQAIIHRTHVTGIERIQKEEGEQLSIKCQVDYTPYDNDKYYEVLPSTRWRFGISYVSLAAVLLLLMFGVHELSGISFLRR</sequence>
<dbReference type="GO" id="GO:0008233">
    <property type="term" value="F:peptidase activity"/>
    <property type="evidence" value="ECO:0007669"/>
    <property type="project" value="UniProtKB-KW"/>
</dbReference>
<evidence type="ECO:0000256" key="4">
    <source>
        <dbReference type="ARBA" id="ARBA00022670"/>
    </source>
</evidence>
<evidence type="ECO:0000256" key="6">
    <source>
        <dbReference type="ARBA" id="ARBA00022723"/>
    </source>
</evidence>
<dbReference type="PANTHER" id="PTHR39188">
    <property type="entry name" value="MEMBRANE-ASSOCIATED ZINC METALLOPROTEASE M50B"/>
    <property type="match status" value="1"/>
</dbReference>
<keyword evidence="5 12" id="KW-0812">Transmembrane</keyword>